<comment type="caution">
    <text evidence="1">The sequence shown here is derived from an EMBL/GenBank/DDBJ whole genome shotgun (WGS) entry which is preliminary data.</text>
</comment>
<dbReference type="RefSeq" id="WP_114004503.1">
    <property type="nucleotide sequence ID" value="NZ_QGDC01000003.1"/>
</dbReference>
<reference evidence="1 2" key="1">
    <citation type="submission" date="2018-05" db="EMBL/GenBank/DDBJ databases">
        <title>Mucilaginibacter hurinus sp. nov., isolated from briquette warehouse soil.</title>
        <authorList>
            <person name="Choi L."/>
        </authorList>
    </citation>
    <scope>NUCLEOTIDE SEQUENCE [LARGE SCALE GENOMIC DNA]</scope>
    <source>
        <strain evidence="1 2">ZR32</strain>
    </source>
</reference>
<proteinExistence type="predicted"/>
<dbReference type="EMBL" id="QGDC01000003">
    <property type="protein sequence ID" value="RCH55588.1"/>
    <property type="molecule type" value="Genomic_DNA"/>
</dbReference>
<dbReference type="InterPro" id="IPR032315">
    <property type="entry name" value="DUF4846"/>
</dbReference>
<keyword evidence="2" id="KW-1185">Reference proteome</keyword>
<evidence type="ECO:0008006" key="3">
    <source>
        <dbReference type="Google" id="ProtNLM"/>
    </source>
</evidence>
<dbReference type="Proteomes" id="UP000253209">
    <property type="component" value="Unassembled WGS sequence"/>
</dbReference>
<name>A0A367GR97_9SPHI</name>
<evidence type="ECO:0000313" key="2">
    <source>
        <dbReference type="Proteomes" id="UP000253209"/>
    </source>
</evidence>
<organism evidence="1 2">
    <name type="scientific">Mucilaginibacter hurinus</name>
    <dbReference type="NCBI Taxonomy" id="2201324"/>
    <lineage>
        <taxon>Bacteria</taxon>
        <taxon>Pseudomonadati</taxon>
        <taxon>Bacteroidota</taxon>
        <taxon>Sphingobacteriia</taxon>
        <taxon>Sphingobacteriales</taxon>
        <taxon>Sphingobacteriaceae</taxon>
        <taxon>Mucilaginibacter</taxon>
    </lineage>
</organism>
<sequence length="274" mass="30388">MRIVLIPVVFLLLIVAVLAQVYKKPAPLAAKPAKIPVVNVKGTTVASRFNPPTGYAIVKTTPGSFAAYLQQMPLKPAGTQAVTYKGDVASTEGYTAAIIDMSIGSQNLQQCADAVIRLRAEYLYSRKKYDAISFNFTSGFKCDFLHYANGYRFINDRWVLKAGEDYSYENFLNYMNLVFTYAGTLSLQKELQAAQSADLQPGDVFIKGGSPGHCFIVMNVAVNSRGDKKFLLAQSFMPAQSIQILQMWGNPWFSLEPSGIPYGQLIDKNYLKRF</sequence>
<protein>
    <recommendedName>
        <fullName evidence="3">DUF4846 domain-containing protein</fullName>
    </recommendedName>
</protein>
<dbReference type="AlphaFoldDB" id="A0A367GR97"/>
<evidence type="ECO:0000313" key="1">
    <source>
        <dbReference type="EMBL" id="RCH55588.1"/>
    </source>
</evidence>
<gene>
    <name evidence="1" type="ORF">DJ568_06765</name>
</gene>
<dbReference type="Pfam" id="PF16138">
    <property type="entry name" value="DUF4846"/>
    <property type="match status" value="1"/>
</dbReference>
<dbReference type="OrthoDB" id="5511471at2"/>
<accession>A0A367GR97</accession>